<dbReference type="HOGENOM" id="CLU_010556_0_0_1"/>
<keyword evidence="5" id="KW-1185">Reference proteome</keyword>
<keyword evidence="2 3" id="KW-0040">ANK repeat</keyword>
<dbReference type="Pfam" id="PF00023">
    <property type="entry name" value="Ank"/>
    <property type="match status" value="1"/>
</dbReference>
<reference evidence="4 5" key="1">
    <citation type="submission" date="2013-03" db="EMBL/GenBank/DDBJ databases">
        <title>The Genome Sequence of Cladophialophora psammophila CBS 110553.</title>
        <authorList>
            <consortium name="The Broad Institute Genomics Platform"/>
            <person name="Cuomo C."/>
            <person name="de Hoog S."/>
            <person name="Gorbushina A."/>
            <person name="Walker B."/>
            <person name="Young S.K."/>
            <person name="Zeng Q."/>
            <person name="Gargeya S."/>
            <person name="Fitzgerald M."/>
            <person name="Haas B."/>
            <person name="Abouelleil A."/>
            <person name="Allen A.W."/>
            <person name="Alvarado L."/>
            <person name="Arachchi H.M."/>
            <person name="Berlin A.M."/>
            <person name="Chapman S.B."/>
            <person name="Gainer-Dewar J."/>
            <person name="Goldberg J."/>
            <person name="Griggs A."/>
            <person name="Gujja S."/>
            <person name="Hansen M."/>
            <person name="Howarth C."/>
            <person name="Imamovic A."/>
            <person name="Ireland A."/>
            <person name="Larimer J."/>
            <person name="McCowan C."/>
            <person name="Murphy C."/>
            <person name="Pearson M."/>
            <person name="Poon T.W."/>
            <person name="Priest M."/>
            <person name="Roberts A."/>
            <person name="Saif S."/>
            <person name="Shea T."/>
            <person name="Sisk P."/>
            <person name="Sykes S."/>
            <person name="Wortman J."/>
            <person name="Nusbaum C."/>
            <person name="Birren B."/>
        </authorList>
    </citation>
    <scope>NUCLEOTIDE SEQUENCE [LARGE SCALE GENOMIC DNA]</scope>
    <source>
        <strain evidence="4 5">CBS 110553</strain>
    </source>
</reference>
<feature type="repeat" description="ANK" evidence="3">
    <location>
        <begin position="366"/>
        <end position="398"/>
    </location>
</feature>
<feature type="repeat" description="ANK" evidence="3">
    <location>
        <begin position="432"/>
        <end position="465"/>
    </location>
</feature>
<accession>W9XR64</accession>
<dbReference type="SUPFAM" id="SSF48403">
    <property type="entry name" value="Ankyrin repeat"/>
    <property type="match status" value="2"/>
</dbReference>
<evidence type="ECO:0000313" key="5">
    <source>
        <dbReference type="Proteomes" id="UP000019471"/>
    </source>
</evidence>
<sequence>MADPVSIGASAVTLIDSSSTCLTLLVKLIKCLQNAPAEIEALSNDLADLRNYFDDAKDLCEKIGAEPTQQFRFLNAAYKPLEDAGQALAELGKLLKKSHSQTSSVQRRLAWITQRAKAKKIHKQLQRIKSDLGAALVLSTKADGHHVSTRITRIETRLEALQSTAVTHVPFLMALPDTSVQILGPQLENRFPSLPEAPRMESGCRSPPNTPIGDADLDQLSSTALIVPSDDSQIEGNVDGAKSLLWDRKASLTDVDPNHGRTPLHYAVIRNKTDMCELLLAAGADPHLQDDDYTTPSQKAWEQILCKRGTVAEIDGLKRLFPETKELEAWEFSYIHKVVLEIFPGRLADELQNEQYHSQIHAVDSTNRTPLHWATIRGDVEAVRYLLEAGSDANCRDSFNNSPLTFAASTGSVPILELLILHGANVHARTFKGSQAIHNASRHQRAIEPVQTLLRAGASLNSTNDLGHSPLSGAAIQNRHEIGAFLLDKGADMHVRSLHGDTPLFQTIFHNSHEFLQMLLERGASADDVNNAGSTLLRAAASEADARTVEILRTSNIDWTQCLLRDPNGSIALEKAWRRVSPPKGFLEEFEQLVAALGREERLRVDCPSRKEKAV</sequence>
<dbReference type="SMART" id="SM00248">
    <property type="entry name" value="ANK"/>
    <property type="match status" value="7"/>
</dbReference>
<dbReference type="STRING" id="1182543.W9XR64"/>
<dbReference type="InterPro" id="IPR036770">
    <property type="entry name" value="Ankyrin_rpt-contain_sf"/>
</dbReference>
<dbReference type="AlphaFoldDB" id="W9XR64"/>
<dbReference type="GO" id="GO:0005634">
    <property type="term" value="C:nucleus"/>
    <property type="evidence" value="ECO:0007669"/>
    <property type="project" value="TreeGrafter"/>
</dbReference>
<dbReference type="PANTHER" id="PTHR24201:SF16">
    <property type="entry name" value="ANKYRIN-1-LIKE-RELATED"/>
    <property type="match status" value="1"/>
</dbReference>
<proteinExistence type="predicted"/>
<feature type="repeat" description="ANK" evidence="3">
    <location>
        <begin position="259"/>
        <end position="291"/>
    </location>
</feature>
<name>W9XR64_9EURO</name>
<protein>
    <submittedName>
        <fullName evidence="4">Uncharacterized protein</fullName>
    </submittedName>
</protein>
<dbReference type="InterPro" id="IPR050776">
    <property type="entry name" value="Ank_Repeat/CDKN_Inhibitor"/>
</dbReference>
<gene>
    <name evidence="4" type="ORF">A1O5_03951</name>
</gene>
<comment type="caution">
    <text evidence="4">The sequence shown here is derived from an EMBL/GenBank/DDBJ whole genome shotgun (WGS) entry which is preliminary data.</text>
</comment>
<dbReference type="PANTHER" id="PTHR24201">
    <property type="entry name" value="ANK_REP_REGION DOMAIN-CONTAINING PROTEIN"/>
    <property type="match status" value="1"/>
</dbReference>
<feature type="repeat" description="ANK" evidence="3">
    <location>
        <begin position="466"/>
        <end position="498"/>
    </location>
</feature>
<dbReference type="PRINTS" id="PR01415">
    <property type="entry name" value="ANKYRIN"/>
</dbReference>
<dbReference type="PROSITE" id="PS50088">
    <property type="entry name" value="ANK_REPEAT"/>
    <property type="match status" value="6"/>
</dbReference>
<dbReference type="InterPro" id="IPR002110">
    <property type="entry name" value="Ankyrin_rpt"/>
</dbReference>
<dbReference type="GeneID" id="19188678"/>
<dbReference type="RefSeq" id="XP_007742751.1">
    <property type="nucleotide sequence ID" value="XM_007744561.1"/>
</dbReference>
<organism evidence="4 5">
    <name type="scientific">Cladophialophora psammophila CBS 110553</name>
    <dbReference type="NCBI Taxonomy" id="1182543"/>
    <lineage>
        <taxon>Eukaryota</taxon>
        <taxon>Fungi</taxon>
        <taxon>Dikarya</taxon>
        <taxon>Ascomycota</taxon>
        <taxon>Pezizomycotina</taxon>
        <taxon>Eurotiomycetes</taxon>
        <taxon>Chaetothyriomycetidae</taxon>
        <taxon>Chaetothyriales</taxon>
        <taxon>Herpotrichiellaceae</taxon>
        <taxon>Cladophialophora</taxon>
    </lineage>
</organism>
<dbReference type="Proteomes" id="UP000019471">
    <property type="component" value="Unassembled WGS sequence"/>
</dbReference>
<evidence type="ECO:0000313" key="4">
    <source>
        <dbReference type="EMBL" id="EXJ72804.1"/>
    </source>
</evidence>
<evidence type="ECO:0000256" key="3">
    <source>
        <dbReference type="PROSITE-ProRule" id="PRU00023"/>
    </source>
</evidence>
<dbReference type="Pfam" id="PF12796">
    <property type="entry name" value="Ank_2"/>
    <property type="match status" value="1"/>
</dbReference>
<dbReference type="PROSITE" id="PS50297">
    <property type="entry name" value="ANK_REP_REGION"/>
    <property type="match status" value="5"/>
</dbReference>
<dbReference type="eggNOG" id="KOG4177">
    <property type="taxonomic scope" value="Eukaryota"/>
</dbReference>
<keyword evidence="1" id="KW-0677">Repeat</keyword>
<evidence type="ECO:0000256" key="2">
    <source>
        <dbReference type="ARBA" id="ARBA00023043"/>
    </source>
</evidence>
<dbReference type="Gene3D" id="1.25.40.20">
    <property type="entry name" value="Ankyrin repeat-containing domain"/>
    <property type="match status" value="3"/>
</dbReference>
<evidence type="ECO:0000256" key="1">
    <source>
        <dbReference type="ARBA" id="ARBA00022737"/>
    </source>
</evidence>
<dbReference type="EMBL" id="AMGX01000005">
    <property type="protein sequence ID" value="EXJ72804.1"/>
    <property type="molecule type" value="Genomic_DNA"/>
</dbReference>
<feature type="repeat" description="ANK" evidence="3">
    <location>
        <begin position="399"/>
        <end position="431"/>
    </location>
</feature>
<dbReference type="OrthoDB" id="4340554at2759"/>
<feature type="repeat" description="ANK" evidence="3">
    <location>
        <begin position="499"/>
        <end position="531"/>
    </location>
</feature>